<reference evidence="2" key="1">
    <citation type="journal article" date="2022" name="Int. J. Mol. Sci.">
        <title>Draft Genome of Tanacetum Coccineum: Genomic Comparison of Closely Related Tanacetum-Family Plants.</title>
        <authorList>
            <person name="Yamashiro T."/>
            <person name="Shiraishi A."/>
            <person name="Nakayama K."/>
            <person name="Satake H."/>
        </authorList>
    </citation>
    <scope>NUCLEOTIDE SEQUENCE</scope>
</reference>
<feature type="compositionally biased region" description="Basic and acidic residues" evidence="1">
    <location>
        <begin position="211"/>
        <end position="225"/>
    </location>
</feature>
<gene>
    <name evidence="2" type="ORF">Tco_1067486</name>
</gene>
<keyword evidence="3" id="KW-1185">Reference proteome</keyword>
<feature type="region of interest" description="Disordered" evidence="1">
    <location>
        <begin position="154"/>
        <end position="176"/>
    </location>
</feature>
<feature type="region of interest" description="Disordered" evidence="1">
    <location>
        <begin position="1"/>
        <end position="37"/>
    </location>
</feature>
<feature type="region of interest" description="Disordered" evidence="1">
    <location>
        <begin position="83"/>
        <end position="141"/>
    </location>
</feature>
<protein>
    <submittedName>
        <fullName evidence="2">Uncharacterized protein</fullName>
    </submittedName>
</protein>
<evidence type="ECO:0000313" key="2">
    <source>
        <dbReference type="EMBL" id="GJT85769.1"/>
    </source>
</evidence>
<reference evidence="2" key="2">
    <citation type="submission" date="2022-01" db="EMBL/GenBank/DDBJ databases">
        <authorList>
            <person name="Yamashiro T."/>
            <person name="Shiraishi A."/>
            <person name="Satake H."/>
            <person name="Nakayama K."/>
        </authorList>
    </citation>
    <scope>NUCLEOTIDE SEQUENCE</scope>
</reference>
<evidence type="ECO:0000256" key="1">
    <source>
        <dbReference type="SAM" id="MobiDB-lite"/>
    </source>
</evidence>
<sequence length="277" mass="30941">MWKGSQGKKTVDASQETVDVFEESEPEPAKRRTTSRSVVKKKVTFFANDNIIPDLGVALELGKFTSINEAEEVEAARQVHATHARIVTESVPEPAKKKTGSRSTKKSVVIQDTPSAPKSKPATSKPKLKGVQSLSPKEQEAQMIQEFLMSLQTSLATSSEGTSTKPGVLDEEKVSTEEKVILEWGSEQESEYSEEDVSEEEEIDWIDYEEDNKKKYDTNDDKSIDLEMTDDEETDDEVLQGKEQVNDDKDEEMLNAKVEILEKGDAEVEMSDVANRC</sequence>
<feature type="region of interest" description="Disordered" evidence="1">
    <location>
        <begin position="209"/>
        <end position="252"/>
    </location>
</feature>
<feature type="compositionally biased region" description="Low complexity" evidence="1">
    <location>
        <begin position="113"/>
        <end position="125"/>
    </location>
</feature>
<evidence type="ECO:0000313" key="3">
    <source>
        <dbReference type="Proteomes" id="UP001151760"/>
    </source>
</evidence>
<feature type="region of interest" description="Disordered" evidence="1">
    <location>
        <begin position="184"/>
        <end position="203"/>
    </location>
</feature>
<feature type="compositionally biased region" description="Acidic residues" evidence="1">
    <location>
        <begin position="227"/>
        <end position="238"/>
    </location>
</feature>
<comment type="caution">
    <text evidence="2">The sequence shown here is derived from an EMBL/GenBank/DDBJ whole genome shotgun (WGS) entry which is preliminary data.</text>
</comment>
<name>A0ABQ5HEA7_9ASTR</name>
<organism evidence="2 3">
    <name type="scientific">Tanacetum coccineum</name>
    <dbReference type="NCBI Taxonomy" id="301880"/>
    <lineage>
        <taxon>Eukaryota</taxon>
        <taxon>Viridiplantae</taxon>
        <taxon>Streptophyta</taxon>
        <taxon>Embryophyta</taxon>
        <taxon>Tracheophyta</taxon>
        <taxon>Spermatophyta</taxon>
        <taxon>Magnoliopsida</taxon>
        <taxon>eudicotyledons</taxon>
        <taxon>Gunneridae</taxon>
        <taxon>Pentapetalae</taxon>
        <taxon>asterids</taxon>
        <taxon>campanulids</taxon>
        <taxon>Asterales</taxon>
        <taxon>Asteraceae</taxon>
        <taxon>Asteroideae</taxon>
        <taxon>Anthemideae</taxon>
        <taxon>Anthemidinae</taxon>
        <taxon>Tanacetum</taxon>
    </lineage>
</organism>
<accession>A0ABQ5HEA7</accession>
<dbReference type="Proteomes" id="UP001151760">
    <property type="component" value="Unassembled WGS sequence"/>
</dbReference>
<dbReference type="EMBL" id="BQNB010019482">
    <property type="protein sequence ID" value="GJT85769.1"/>
    <property type="molecule type" value="Genomic_DNA"/>
</dbReference>
<feature type="compositionally biased region" description="Acidic residues" evidence="1">
    <location>
        <begin position="186"/>
        <end position="203"/>
    </location>
</feature>
<feature type="compositionally biased region" description="Polar residues" evidence="1">
    <location>
        <begin position="154"/>
        <end position="165"/>
    </location>
</feature>
<proteinExistence type="predicted"/>